<evidence type="ECO:0000313" key="4">
    <source>
        <dbReference type="EMBL" id="OGB73634.1"/>
    </source>
</evidence>
<dbReference type="Proteomes" id="UP000178085">
    <property type="component" value="Unassembled WGS sequence"/>
</dbReference>
<dbReference type="PROSITE" id="PS01031">
    <property type="entry name" value="SHSP"/>
    <property type="match status" value="1"/>
</dbReference>
<organism evidence="4 5">
    <name type="scientific">candidate division Kazan bacterium RIFCSPLOWO2_01_FULL_45_19</name>
    <dbReference type="NCBI Taxonomy" id="1798538"/>
    <lineage>
        <taxon>Bacteria</taxon>
        <taxon>Bacteria division Kazan-3B-28</taxon>
    </lineage>
</organism>
<name>A0A1F4NQA1_UNCK3</name>
<evidence type="ECO:0000259" key="3">
    <source>
        <dbReference type="PROSITE" id="PS01031"/>
    </source>
</evidence>
<accession>A0A1F4NQA1</accession>
<dbReference type="AlphaFoldDB" id="A0A1F4NQA1"/>
<protein>
    <recommendedName>
        <fullName evidence="3">SHSP domain-containing protein</fullName>
    </recommendedName>
</protein>
<comment type="similarity">
    <text evidence="1 2">Belongs to the small heat shock protein (HSP20) family.</text>
</comment>
<evidence type="ECO:0000256" key="2">
    <source>
        <dbReference type="RuleBase" id="RU003616"/>
    </source>
</evidence>
<reference evidence="4 5" key="1">
    <citation type="journal article" date="2016" name="Nat. Commun.">
        <title>Thousands of microbial genomes shed light on interconnected biogeochemical processes in an aquifer system.</title>
        <authorList>
            <person name="Anantharaman K."/>
            <person name="Brown C.T."/>
            <person name="Hug L.A."/>
            <person name="Sharon I."/>
            <person name="Castelle C.J."/>
            <person name="Probst A.J."/>
            <person name="Thomas B.C."/>
            <person name="Singh A."/>
            <person name="Wilkins M.J."/>
            <person name="Karaoz U."/>
            <person name="Brodie E.L."/>
            <person name="Williams K.H."/>
            <person name="Hubbard S.S."/>
            <person name="Banfield J.F."/>
        </authorList>
    </citation>
    <scope>NUCLEOTIDE SEQUENCE [LARGE SCALE GENOMIC DNA]</scope>
</reference>
<comment type="caution">
    <text evidence="4">The sequence shown here is derived from an EMBL/GenBank/DDBJ whole genome shotgun (WGS) entry which is preliminary data.</text>
</comment>
<dbReference type="Pfam" id="PF00011">
    <property type="entry name" value="HSP20"/>
    <property type="match status" value="1"/>
</dbReference>
<dbReference type="InterPro" id="IPR008978">
    <property type="entry name" value="HSP20-like_chaperone"/>
</dbReference>
<dbReference type="EMBL" id="METD01000001">
    <property type="protein sequence ID" value="OGB73634.1"/>
    <property type="molecule type" value="Genomic_DNA"/>
</dbReference>
<dbReference type="Gene3D" id="2.60.40.790">
    <property type="match status" value="1"/>
</dbReference>
<evidence type="ECO:0000256" key="1">
    <source>
        <dbReference type="PROSITE-ProRule" id="PRU00285"/>
    </source>
</evidence>
<evidence type="ECO:0000313" key="5">
    <source>
        <dbReference type="Proteomes" id="UP000178085"/>
    </source>
</evidence>
<proteinExistence type="inferred from homology"/>
<dbReference type="InterPro" id="IPR002068">
    <property type="entry name" value="A-crystallin/Hsp20_dom"/>
</dbReference>
<feature type="domain" description="SHSP" evidence="3">
    <location>
        <begin position="34"/>
        <end position="146"/>
    </location>
</feature>
<dbReference type="SUPFAM" id="SSF49764">
    <property type="entry name" value="HSP20-like chaperones"/>
    <property type="match status" value="1"/>
</dbReference>
<sequence length="148" mass="16427">MLRNTFFAQNQSAGSKTITFRDGEEVEAEDLATDSVDASELPVDLLRTGNKLIARSPIAGAGIHDISVTITPNQLTINKNSWQGRSEEKEHFYLQECHWGNLSRTVDLPKPIDPDRTRASLNNGILTIIMPLASTSHTKIIQIQDDSR</sequence>
<gene>
    <name evidence="4" type="ORF">A3K51_02210</name>
</gene>
<dbReference type="CDD" id="cd06464">
    <property type="entry name" value="ACD_sHsps-like"/>
    <property type="match status" value="1"/>
</dbReference>